<keyword evidence="3" id="KW-1185">Reference proteome</keyword>
<dbReference type="Proteomes" id="UP000321595">
    <property type="component" value="Chromosome"/>
</dbReference>
<protein>
    <submittedName>
        <fullName evidence="2">Uncharacterized protein</fullName>
    </submittedName>
</protein>
<evidence type="ECO:0000256" key="1">
    <source>
        <dbReference type="SAM" id="MobiDB-lite"/>
    </source>
</evidence>
<dbReference type="RefSeq" id="WP_146963149.1">
    <property type="nucleotide sequence ID" value="NZ_CP042467.1"/>
</dbReference>
<gene>
    <name evidence="2" type="ORF">FRD01_22300</name>
</gene>
<sequence>MTMFTVTIRKPRPDFRVFIDLLFGPGRNVDTDGDADPVWSRDWRELSITGRESDASTVEIYAAADDPTRFEIKSNSAPLAELAALYLYSYCGEALERDGVAVRLDEYQRLIERYADQLARADLAFWHRSSEDVPFPGLDVVDDCVRARDVLQSLRPTLRDDSVLRMALEGLIEIEDGVLENSVAEEAARHVESCPLCTEWLDQFYPDRAESRKASERRTSPDKPADRETGGQGR</sequence>
<name>A0A5B8Y1U0_9DELT</name>
<organism evidence="2 3">
    <name type="scientific">Microvenator marinus</name>
    <dbReference type="NCBI Taxonomy" id="2600177"/>
    <lineage>
        <taxon>Bacteria</taxon>
        <taxon>Deltaproteobacteria</taxon>
        <taxon>Bradymonadales</taxon>
        <taxon>Microvenatoraceae</taxon>
        <taxon>Microvenator</taxon>
    </lineage>
</organism>
<evidence type="ECO:0000313" key="3">
    <source>
        <dbReference type="Proteomes" id="UP000321595"/>
    </source>
</evidence>
<reference evidence="2 3" key="1">
    <citation type="submission" date="2019-08" db="EMBL/GenBank/DDBJ databases">
        <authorList>
            <person name="Liang Q."/>
        </authorList>
    </citation>
    <scope>NUCLEOTIDE SEQUENCE [LARGE SCALE GENOMIC DNA]</scope>
    <source>
        <strain evidence="2 3">V1718</strain>
    </source>
</reference>
<dbReference type="AlphaFoldDB" id="A0A5B8Y1U0"/>
<accession>A0A5B8Y1U0</accession>
<dbReference type="OrthoDB" id="6896186at2"/>
<dbReference type="EMBL" id="CP042467">
    <property type="protein sequence ID" value="QED29916.1"/>
    <property type="molecule type" value="Genomic_DNA"/>
</dbReference>
<dbReference type="KEGG" id="bbae:FRD01_22300"/>
<feature type="region of interest" description="Disordered" evidence="1">
    <location>
        <begin position="209"/>
        <end position="234"/>
    </location>
</feature>
<evidence type="ECO:0000313" key="2">
    <source>
        <dbReference type="EMBL" id="QED29916.1"/>
    </source>
</evidence>
<proteinExistence type="predicted"/>